<sequence length="52" mass="6143">MGLIRLPPGQILSFIKKKYRISKCISLRKSEKMSQEDVERKEEEDLVRGYSE</sequence>
<feature type="region of interest" description="Disordered" evidence="1">
    <location>
        <begin position="31"/>
        <end position="52"/>
    </location>
</feature>
<evidence type="ECO:0000256" key="1">
    <source>
        <dbReference type="SAM" id="MobiDB-lite"/>
    </source>
</evidence>
<accession>A0A9I9DR54</accession>
<reference evidence="2" key="1">
    <citation type="submission" date="2023-03" db="UniProtKB">
        <authorList>
            <consortium name="EnsemblPlants"/>
        </authorList>
    </citation>
    <scope>IDENTIFICATION</scope>
</reference>
<dbReference type="EnsemblPlants" id="MELO3C022711.2.1">
    <property type="protein sequence ID" value="MELO3C022711.2.1"/>
    <property type="gene ID" value="MELO3C022711.2"/>
</dbReference>
<dbReference type="Gramene" id="MELO3C022711.2.1">
    <property type="protein sequence ID" value="MELO3C022711.2.1"/>
    <property type="gene ID" value="MELO3C022711.2"/>
</dbReference>
<organism evidence="2">
    <name type="scientific">Cucumis melo</name>
    <name type="common">Muskmelon</name>
    <dbReference type="NCBI Taxonomy" id="3656"/>
    <lineage>
        <taxon>Eukaryota</taxon>
        <taxon>Viridiplantae</taxon>
        <taxon>Streptophyta</taxon>
        <taxon>Embryophyta</taxon>
        <taxon>Tracheophyta</taxon>
        <taxon>Spermatophyta</taxon>
        <taxon>Magnoliopsida</taxon>
        <taxon>eudicotyledons</taxon>
        <taxon>Gunneridae</taxon>
        <taxon>Pentapetalae</taxon>
        <taxon>rosids</taxon>
        <taxon>fabids</taxon>
        <taxon>Cucurbitales</taxon>
        <taxon>Cucurbitaceae</taxon>
        <taxon>Benincaseae</taxon>
        <taxon>Cucumis</taxon>
    </lineage>
</organism>
<protein>
    <submittedName>
        <fullName evidence="2">Uncharacterized protein</fullName>
    </submittedName>
</protein>
<evidence type="ECO:0000313" key="2">
    <source>
        <dbReference type="EnsemblPlants" id="MELO3C022711.2.1"/>
    </source>
</evidence>
<proteinExistence type="predicted"/>
<name>A0A9I9DR54_CUCME</name>
<dbReference type="AlphaFoldDB" id="A0A9I9DR54"/>